<dbReference type="PROSITE" id="PS51375">
    <property type="entry name" value="PPR"/>
    <property type="match status" value="1"/>
</dbReference>
<comment type="caution">
    <text evidence="3">The sequence shown here is derived from an EMBL/GenBank/DDBJ whole genome shotgun (WGS) entry which is preliminary data.</text>
</comment>
<dbReference type="Pfam" id="PF01535">
    <property type="entry name" value="PPR"/>
    <property type="match status" value="1"/>
</dbReference>
<proteinExistence type="predicted"/>
<dbReference type="PANTHER" id="PTHR47934">
    <property type="entry name" value="PENTATRICOPEPTIDE REPEAT-CONTAINING PROTEIN PET309, MITOCHONDRIAL"/>
    <property type="match status" value="1"/>
</dbReference>
<feature type="compositionally biased region" description="Basic and acidic residues" evidence="2">
    <location>
        <begin position="915"/>
        <end position="925"/>
    </location>
</feature>
<feature type="region of interest" description="Disordered" evidence="2">
    <location>
        <begin position="119"/>
        <end position="139"/>
    </location>
</feature>
<dbReference type="Gene3D" id="1.25.40.10">
    <property type="entry name" value="Tetratricopeptide repeat domain"/>
    <property type="match status" value="2"/>
</dbReference>
<sequence length="1301" mass="148218">MLERAVGCLEFAGQGVLHKYGGVLRSQRTLDPTFWKYQFSDADSSLWQPGPHHESNPGRPTPISTQSSPDVFLDFLYPRKCLVSAAAWASKTKKVNVNIHKRRRVSNFVRNYSQASRSHSRFASHGPSQANIPRTSRRTHTSTALYHLPDIENLNSSTVSQTRLHRDYDRAWVLWEQGDQDPELRFRLMAYFSMSDRALDVERAMSLLEEIDLEKRSANDYEIMIKPLLEAGHLPVVERLCDEAIAKDLEIDVWSLATKIAIQCSKWPELSYIWNKKHEEISNALPSTLPSVSDLPSHLDSFLEYLEENSATSTDVQLASDVLDYVFRSDEIMRGMITETALSLTRRSANLGFLKQSHYEDAIQTLLRVGTRASRAFSMILYRNFRWHLSEGRPTKKFIQQLLEMLAEMRTHYGVQFLLDECAHFFTQPAIGHYNAALLAYSRSGDTSKAQETFNKMVELYGASDKNPNVDHKTPPTPRWVARLIYAHAIMADYPSAEREFNRIAHIYKVDQSLYCWNALILAHANARNASGAFRVWRWMHRKGYKPNWYTYGTLMGLCARLGDVENTVALCQMAEKKQGRMPAALMDTVVEVYCRNQRFQEAEEMAERCLALSLSGSRTRMWNVLLWSHAFRADLDSVSRIQTRMKEAGIEFDGMTYAAIMLCFVIIGQPHSARRLLRGLQRGRKIQATEFHYTLVLYGYVRQGNRDMIYIIRKEMEERFKNLGLSARVLMLRATLQRDAFVRSSPGDGLDDSGYRLAMSEDFLFKAIFDFDRRQFGSKLPRPGTSSLPVHEAFPSVLYEPVLQAYSAEGMHGRTEQLLKEYTKNVETALASDGRTVIPSLRFLAVLMEVYSQAENLETVQKCWDLALVRAGEMLIRSPVAPTIGTPVTSMGNPPIPKGNSYVPENSSQLASDTEPRSAPHDNEDLPDQPTSSSEVADISSPEISSQMAFDTESQSTPYDEDFLDQSISSSEVLAPKSAYKRDKHPRYPAEEDIIPAQRFILSRHFSIYMATVGRAGQSSKLNEIVEDFQKRGFGMSSENWLTYVKTLATSNTASEQLEAFSTFERIFMPHFPGWRLLARGSQFRPPGVPNTIDLLDRFPQGKYPELIGKKGVRLWGKLNPTWMRPTYGVMIYLAATLKDFNERSLTEGREQMDTLASVAPRTLEAIAMMPHLREKYQGVLLRNQVEQGDLRPRQRQGYVWTGGILGVGGKRRPYQPLEEAEAVLEQFEPESEPEFDPSELGSEILVDGGVEPEEHLETREPTIAPEDEHDIETEILIEARRRELGIDPLREEELRDRGR</sequence>
<gene>
    <name evidence="3" type="ORF">TCE0_033r08729</name>
</gene>
<organism evidence="3 4">
    <name type="scientific">Talaromyces pinophilus</name>
    <name type="common">Penicillium pinophilum</name>
    <dbReference type="NCBI Taxonomy" id="128442"/>
    <lineage>
        <taxon>Eukaryota</taxon>
        <taxon>Fungi</taxon>
        <taxon>Dikarya</taxon>
        <taxon>Ascomycota</taxon>
        <taxon>Pezizomycotina</taxon>
        <taxon>Eurotiomycetes</taxon>
        <taxon>Eurotiomycetidae</taxon>
        <taxon>Eurotiales</taxon>
        <taxon>Trichocomaceae</taxon>
        <taxon>Talaromyces</taxon>
        <taxon>Talaromyces sect. Talaromyces</taxon>
    </lineage>
</organism>
<feature type="region of interest" description="Disordered" evidence="2">
    <location>
        <begin position="883"/>
        <end position="943"/>
    </location>
</feature>
<dbReference type="InterPro" id="IPR002885">
    <property type="entry name" value="PPR_rpt"/>
</dbReference>
<dbReference type="GO" id="GO:0006396">
    <property type="term" value="P:RNA processing"/>
    <property type="evidence" value="ECO:0007669"/>
    <property type="project" value="TreeGrafter"/>
</dbReference>
<dbReference type="GO" id="GO:0005739">
    <property type="term" value="C:mitochondrion"/>
    <property type="evidence" value="ECO:0007669"/>
    <property type="project" value="TreeGrafter"/>
</dbReference>
<keyword evidence="4" id="KW-1185">Reference proteome</keyword>
<feature type="repeat" description="PPR" evidence="1">
    <location>
        <begin position="513"/>
        <end position="547"/>
    </location>
</feature>
<accession>A0A6V8HIW7</accession>
<protein>
    <recommendedName>
        <fullName evidence="5">Translation regulator (Cya5)</fullName>
    </recommendedName>
</protein>
<evidence type="ECO:0000256" key="2">
    <source>
        <dbReference type="SAM" id="MobiDB-lite"/>
    </source>
</evidence>
<dbReference type="InterPro" id="IPR051114">
    <property type="entry name" value="Mito_RNA_Proc_CCM1"/>
</dbReference>
<evidence type="ECO:0008006" key="5">
    <source>
        <dbReference type="Google" id="ProtNLM"/>
    </source>
</evidence>
<evidence type="ECO:0000313" key="4">
    <source>
        <dbReference type="Proteomes" id="UP000053095"/>
    </source>
</evidence>
<dbReference type="EMBL" id="DF933829">
    <property type="protein sequence ID" value="GAM38194.1"/>
    <property type="molecule type" value="Genomic_DNA"/>
</dbReference>
<name>A0A6V8HIW7_TALPI</name>
<dbReference type="NCBIfam" id="TIGR00756">
    <property type="entry name" value="PPR"/>
    <property type="match status" value="1"/>
</dbReference>
<dbReference type="InterPro" id="IPR011990">
    <property type="entry name" value="TPR-like_helical_dom_sf"/>
</dbReference>
<reference evidence="4" key="1">
    <citation type="journal article" date="2015" name="Genome Announc.">
        <title>Draft genome sequence of Talaromyces cellulolyticus strain Y-94, a source of lignocellulosic biomass-degrading enzymes.</title>
        <authorList>
            <person name="Fujii T."/>
            <person name="Koike H."/>
            <person name="Sawayama S."/>
            <person name="Yano S."/>
            <person name="Inoue H."/>
        </authorList>
    </citation>
    <scope>NUCLEOTIDE SEQUENCE [LARGE SCALE GENOMIC DNA]</scope>
    <source>
        <strain evidence="4">Y-94</strain>
    </source>
</reference>
<dbReference type="GO" id="GO:0003729">
    <property type="term" value="F:mRNA binding"/>
    <property type="evidence" value="ECO:0007669"/>
    <property type="project" value="TreeGrafter"/>
</dbReference>
<evidence type="ECO:0000313" key="3">
    <source>
        <dbReference type="EMBL" id="GAM38194.1"/>
    </source>
</evidence>
<dbReference type="Proteomes" id="UP000053095">
    <property type="component" value="Unassembled WGS sequence"/>
</dbReference>
<dbReference type="Pfam" id="PF13041">
    <property type="entry name" value="PPR_2"/>
    <property type="match status" value="1"/>
</dbReference>
<evidence type="ECO:0000256" key="1">
    <source>
        <dbReference type="PROSITE-ProRule" id="PRU00708"/>
    </source>
</evidence>
<dbReference type="GO" id="GO:0007005">
    <property type="term" value="P:mitochondrion organization"/>
    <property type="evidence" value="ECO:0007669"/>
    <property type="project" value="TreeGrafter"/>
</dbReference>
<feature type="compositionally biased region" description="Polar residues" evidence="2">
    <location>
        <begin position="904"/>
        <end position="913"/>
    </location>
</feature>
<feature type="region of interest" description="Disordered" evidence="2">
    <location>
        <begin position="1253"/>
        <end position="1272"/>
    </location>
</feature>
<dbReference type="PANTHER" id="PTHR47934:SF6">
    <property type="entry name" value="MITOCHONDRIAL GROUP I INTRON SPLICING FACTOR CCM1-RELATED"/>
    <property type="match status" value="1"/>
</dbReference>